<feature type="region of interest" description="Disordered" evidence="3">
    <location>
        <begin position="1"/>
        <end position="151"/>
    </location>
</feature>
<gene>
    <name evidence="4" type="ORF">BC938DRAFT_476933</name>
</gene>
<sequence length="425" mass="46960">MPPKKSTSATNPDQPGPKRGRPRKPQPSETEDPAPETEKTENGEDSSAEDKKSVDKPKRGRPPKSKSVEVAAPAPVAAAPTVPAGEPPAKRPRGRPPKPRDPQVEAQKVTGPKRGRGRPRKNQTGMGTNTKKTQATKSDDDVSMEEAEDSKPATILESGHIYFFYRPKVDAKEANAVEDVQRLYFVLKPKHAKAGNAKASAKADASNSRKNRLVVVPRKKLPETHQKARYWGFVRKTAADVKDLASYLDEEKYETKTKGPRTVAPARPAGEGVYAIVEHDHHTHLAYVLTLPKQPGEVQEAFNITKEGSFIISVKNPDTTNPPYAGLSSHQKAHFPSHLRDAFRGRRFIPVDTTEYLDVDNCEILLIGASEDEVVELGSAGEELHKMELEDEEVVTQLGEDNAIFEELRMDKSKHPVDPLHGEWK</sequence>
<evidence type="ECO:0000256" key="1">
    <source>
        <dbReference type="ARBA" id="ARBA00004123"/>
    </source>
</evidence>
<feature type="compositionally biased region" description="Basic and acidic residues" evidence="3">
    <location>
        <begin position="36"/>
        <end position="57"/>
    </location>
</feature>
<keyword evidence="2" id="KW-0539">Nucleus</keyword>
<dbReference type="EMBL" id="RBNJ01025510">
    <property type="protein sequence ID" value="RUS15457.1"/>
    <property type="molecule type" value="Genomic_DNA"/>
</dbReference>
<reference evidence="4 5" key="1">
    <citation type="journal article" date="2018" name="New Phytol.">
        <title>Phylogenomics of Endogonaceae and evolution of mycorrhizas within Mucoromycota.</title>
        <authorList>
            <person name="Chang Y."/>
            <person name="Desiro A."/>
            <person name="Na H."/>
            <person name="Sandor L."/>
            <person name="Lipzen A."/>
            <person name="Clum A."/>
            <person name="Barry K."/>
            <person name="Grigoriev I.V."/>
            <person name="Martin F.M."/>
            <person name="Stajich J.E."/>
            <person name="Smith M.E."/>
            <person name="Bonito G."/>
            <person name="Spatafora J.W."/>
        </authorList>
    </citation>
    <scope>NUCLEOTIDE SEQUENCE [LARGE SCALE GENOMIC DNA]</scope>
    <source>
        <strain evidence="4 5">AD002</strain>
    </source>
</reference>
<accession>A0A433PD56</accession>
<evidence type="ECO:0000313" key="4">
    <source>
        <dbReference type="EMBL" id="RUS15457.1"/>
    </source>
</evidence>
<keyword evidence="5" id="KW-1185">Reference proteome</keyword>
<comment type="subcellular location">
    <subcellularLocation>
        <location evidence="1">Nucleus</location>
    </subcellularLocation>
</comment>
<evidence type="ECO:0000256" key="2">
    <source>
        <dbReference type="ARBA" id="ARBA00023242"/>
    </source>
</evidence>
<feature type="compositionally biased region" description="Basic residues" evidence="3">
    <location>
        <begin position="111"/>
        <end position="121"/>
    </location>
</feature>
<evidence type="ECO:0000313" key="5">
    <source>
        <dbReference type="Proteomes" id="UP000274822"/>
    </source>
</evidence>
<proteinExistence type="predicted"/>
<evidence type="ECO:0000256" key="3">
    <source>
        <dbReference type="SAM" id="MobiDB-lite"/>
    </source>
</evidence>
<dbReference type="InterPro" id="IPR017956">
    <property type="entry name" value="AT_hook_DNA-bd_motif"/>
</dbReference>
<dbReference type="GO" id="GO:0005634">
    <property type="term" value="C:nucleus"/>
    <property type="evidence" value="ECO:0007669"/>
    <property type="project" value="UniProtKB-SubCell"/>
</dbReference>
<dbReference type="InterPro" id="IPR000637">
    <property type="entry name" value="HMGI/Y_DNA-bd_CS"/>
</dbReference>
<dbReference type="AlphaFoldDB" id="A0A433PD56"/>
<comment type="caution">
    <text evidence="4">The sequence shown here is derived from an EMBL/GenBank/DDBJ whole genome shotgun (WGS) entry which is preliminary data.</text>
</comment>
<dbReference type="PROSITE" id="PS00354">
    <property type="entry name" value="HMGI_Y"/>
    <property type="match status" value="1"/>
</dbReference>
<feature type="compositionally biased region" description="Polar residues" evidence="3">
    <location>
        <begin position="1"/>
        <end position="13"/>
    </location>
</feature>
<protein>
    <submittedName>
        <fullName evidence="4">Uncharacterized protein</fullName>
    </submittedName>
</protein>
<dbReference type="GO" id="GO:0003677">
    <property type="term" value="F:DNA binding"/>
    <property type="evidence" value="ECO:0007669"/>
    <property type="project" value="InterPro"/>
</dbReference>
<organism evidence="4 5">
    <name type="scientific">Jimgerdemannia flammicorona</name>
    <dbReference type="NCBI Taxonomy" id="994334"/>
    <lineage>
        <taxon>Eukaryota</taxon>
        <taxon>Fungi</taxon>
        <taxon>Fungi incertae sedis</taxon>
        <taxon>Mucoromycota</taxon>
        <taxon>Mucoromycotina</taxon>
        <taxon>Endogonomycetes</taxon>
        <taxon>Endogonales</taxon>
        <taxon>Endogonaceae</taxon>
        <taxon>Jimgerdemannia</taxon>
    </lineage>
</organism>
<dbReference type="PRINTS" id="PR00929">
    <property type="entry name" value="ATHOOK"/>
</dbReference>
<dbReference type="GO" id="GO:0006355">
    <property type="term" value="P:regulation of DNA-templated transcription"/>
    <property type="evidence" value="ECO:0007669"/>
    <property type="project" value="InterPro"/>
</dbReference>
<dbReference type="PANTHER" id="PTHR34776">
    <property type="entry name" value="F17F16.3 PROTEIN"/>
    <property type="match status" value="1"/>
</dbReference>
<feature type="compositionally biased region" description="Polar residues" evidence="3">
    <location>
        <begin position="122"/>
        <end position="136"/>
    </location>
</feature>
<dbReference type="Proteomes" id="UP000274822">
    <property type="component" value="Unassembled WGS sequence"/>
</dbReference>
<dbReference type="SMART" id="SM00384">
    <property type="entry name" value="AT_hook"/>
    <property type="match status" value="3"/>
</dbReference>
<dbReference type="PANTHER" id="PTHR34776:SF1">
    <property type="entry name" value="F17F16.3 PROTEIN"/>
    <property type="match status" value="1"/>
</dbReference>
<feature type="compositionally biased region" description="Low complexity" evidence="3">
    <location>
        <begin position="68"/>
        <end position="84"/>
    </location>
</feature>
<name>A0A433PD56_9FUNG</name>